<dbReference type="EMBL" id="CP035758">
    <property type="protein sequence ID" value="QBD81423.1"/>
    <property type="molecule type" value="Genomic_DNA"/>
</dbReference>
<dbReference type="NCBIfam" id="NF005559">
    <property type="entry name" value="PRK07231.1"/>
    <property type="match status" value="1"/>
</dbReference>
<evidence type="ECO:0000313" key="4">
    <source>
        <dbReference type="EMBL" id="QBD81423.1"/>
    </source>
</evidence>
<dbReference type="PROSITE" id="PS00061">
    <property type="entry name" value="ADH_SHORT"/>
    <property type="match status" value="1"/>
</dbReference>
<dbReference type="PANTHER" id="PTHR24321:SF11">
    <property type="entry name" value="BLR0893 PROTEIN"/>
    <property type="match status" value="1"/>
</dbReference>
<reference evidence="4 5" key="1">
    <citation type="submission" date="2019-01" db="EMBL/GenBank/DDBJ databases">
        <title>Ktedonosporobacter rubrisoli SCAWS-G2.</title>
        <authorList>
            <person name="Huang Y."/>
            <person name="Yan B."/>
        </authorList>
    </citation>
    <scope>NUCLEOTIDE SEQUENCE [LARGE SCALE GENOMIC DNA]</scope>
    <source>
        <strain evidence="4 5">SCAWS-G2</strain>
    </source>
</reference>
<dbReference type="Proteomes" id="UP000290365">
    <property type="component" value="Chromosome"/>
</dbReference>
<evidence type="ECO:0000259" key="3">
    <source>
        <dbReference type="SMART" id="SM00822"/>
    </source>
</evidence>
<dbReference type="PANTHER" id="PTHR24321">
    <property type="entry name" value="DEHYDROGENASES, SHORT CHAIN"/>
    <property type="match status" value="1"/>
</dbReference>
<proteinExistence type="inferred from homology"/>
<dbReference type="Pfam" id="PF13561">
    <property type="entry name" value="adh_short_C2"/>
    <property type="match status" value="1"/>
</dbReference>
<dbReference type="InterPro" id="IPR002347">
    <property type="entry name" value="SDR_fam"/>
</dbReference>
<dbReference type="PRINTS" id="PR00081">
    <property type="entry name" value="GDHRDH"/>
</dbReference>
<dbReference type="OrthoDB" id="153550at2"/>
<dbReference type="InterPro" id="IPR020904">
    <property type="entry name" value="Sc_DH/Rdtase_CS"/>
</dbReference>
<evidence type="ECO:0000256" key="1">
    <source>
        <dbReference type="ARBA" id="ARBA00006484"/>
    </source>
</evidence>
<dbReference type="RefSeq" id="WP_129892484.1">
    <property type="nucleotide sequence ID" value="NZ_CP035758.1"/>
</dbReference>
<dbReference type="KEGG" id="kbs:EPA93_37805"/>
<dbReference type="FunFam" id="3.40.50.720:FF:000084">
    <property type="entry name" value="Short-chain dehydrogenase reductase"/>
    <property type="match status" value="1"/>
</dbReference>
<evidence type="ECO:0000256" key="2">
    <source>
        <dbReference type="ARBA" id="ARBA00023002"/>
    </source>
</evidence>
<dbReference type="InterPro" id="IPR057326">
    <property type="entry name" value="KR_dom"/>
</dbReference>
<feature type="domain" description="Ketoreductase" evidence="3">
    <location>
        <begin position="8"/>
        <end position="188"/>
    </location>
</feature>
<gene>
    <name evidence="4" type="ORF">EPA93_37805</name>
</gene>
<dbReference type="CDD" id="cd05233">
    <property type="entry name" value="SDR_c"/>
    <property type="match status" value="1"/>
</dbReference>
<dbReference type="NCBIfam" id="NF004818">
    <property type="entry name" value="PRK06172.1"/>
    <property type="match status" value="1"/>
</dbReference>
<dbReference type="PRINTS" id="PR00080">
    <property type="entry name" value="SDRFAMILY"/>
</dbReference>
<evidence type="ECO:0000313" key="5">
    <source>
        <dbReference type="Proteomes" id="UP000290365"/>
    </source>
</evidence>
<dbReference type="GO" id="GO:0016491">
    <property type="term" value="F:oxidoreductase activity"/>
    <property type="evidence" value="ECO:0007669"/>
    <property type="project" value="UniProtKB-KW"/>
</dbReference>
<dbReference type="AlphaFoldDB" id="A0A4P6K0T3"/>
<comment type="similarity">
    <text evidence="1">Belongs to the short-chain dehydrogenases/reductases (SDR) family.</text>
</comment>
<accession>A0A4P6K0T3</accession>
<dbReference type="InterPro" id="IPR036291">
    <property type="entry name" value="NAD(P)-bd_dom_sf"/>
</dbReference>
<organism evidence="4 5">
    <name type="scientific">Ktedonosporobacter rubrisoli</name>
    <dbReference type="NCBI Taxonomy" id="2509675"/>
    <lineage>
        <taxon>Bacteria</taxon>
        <taxon>Bacillati</taxon>
        <taxon>Chloroflexota</taxon>
        <taxon>Ktedonobacteria</taxon>
        <taxon>Ktedonobacterales</taxon>
        <taxon>Ktedonosporobacteraceae</taxon>
        <taxon>Ktedonosporobacter</taxon>
    </lineage>
</organism>
<sequence>MDLYLAGKVALVTGAARGIGKATAQAFAREGASVILVDQRVSEGEETTRQIRDEGGQALFIQADITRESEVRAIVEKALAAYGSLDYAFNNAGVTQPAYLLAEQTEELYDHVMGINAKGIWLCMKHEISHMLKQGKGAIVNVSSTLGVAGTAGMAIYTASKHAILGLTRAAALDYARSGIRINAVGPGAIETPMVADTDPMKMEEFRAAHPLGRIGQAEEIANAVLWLCSDRASNVTGTILMIDGGFSAQ</sequence>
<protein>
    <submittedName>
        <fullName evidence="4">SDR family oxidoreductase</fullName>
    </submittedName>
</protein>
<name>A0A4P6K0T3_KTERU</name>
<keyword evidence="2" id="KW-0560">Oxidoreductase</keyword>
<keyword evidence="5" id="KW-1185">Reference proteome</keyword>
<dbReference type="Gene3D" id="3.40.50.720">
    <property type="entry name" value="NAD(P)-binding Rossmann-like Domain"/>
    <property type="match status" value="1"/>
</dbReference>
<dbReference type="SMART" id="SM00822">
    <property type="entry name" value="PKS_KR"/>
    <property type="match status" value="1"/>
</dbReference>
<dbReference type="SUPFAM" id="SSF51735">
    <property type="entry name" value="NAD(P)-binding Rossmann-fold domains"/>
    <property type="match status" value="1"/>
</dbReference>